<dbReference type="GO" id="GO:0035861">
    <property type="term" value="C:site of double-strand break"/>
    <property type="evidence" value="ECO:0007669"/>
    <property type="project" value="TreeGrafter"/>
</dbReference>
<dbReference type="GO" id="GO:0015074">
    <property type="term" value="P:DNA integration"/>
    <property type="evidence" value="ECO:0007669"/>
    <property type="project" value="TreeGrafter"/>
</dbReference>
<dbReference type="InterPro" id="IPR052709">
    <property type="entry name" value="Transposase-MT_Hybrid"/>
</dbReference>
<dbReference type="GO" id="GO:0000729">
    <property type="term" value="P:DNA double-strand break processing"/>
    <property type="evidence" value="ECO:0007669"/>
    <property type="project" value="TreeGrafter"/>
</dbReference>
<evidence type="ECO:0000313" key="6">
    <source>
        <dbReference type="Proteomes" id="UP000663852"/>
    </source>
</evidence>
<reference evidence="3" key="1">
    <citation type="submission" date="2021-02" db="EMBL/GenBank/DDBJ databases">
        <authorList>
            <person name="Nowell W R."/>
        </authorList>
    </citation>
    <scope>NUCLEOTIDE SEQUENCE</scope>
</reference>
<evidence type="ECO:0000256" key="1">
    <source>
        <dbReference type="SAM" id="MobiDB-lite"/>
    </source>
</evidence>
<evidence type="ECO:0000259" key="2">
    <source>
        <dbReference type="Pfam" id="PF17906"/>
    </source>
</evidence>
<comment type="caution">
    <text evidence="3">The sequence shown here is derived from an EMBL/GenBank/DDBJ whole genome shotgun (WGS) entry which is preliminary data.</text>
</comment>
<dbReference type="GO" id="GO:0003690">
    <property type="term" value="F:double-stranded DNA binding"/>
    <property type="evidence" value="ECO:0007669"/>
    <property type="project" value="TreeGrafter"/>
</dbReference>
<feature type="region of interest" description="Disordered" evidence="1">
    <location>
        <begin position="84"/>
        <end position="103"/>
    </location>
</feature>
<dbReference type="GO" id="GO:0042800">
    <property type="term" value="F:histone H3K4 methyltransferase activity"/>
    <property type="evidence" value="ECO:0007669"/>
    <property type="project" value="TreeGrafter"/>
</dbReference>
<dbReference type="InterPro" id="IPR041426">
    <property type="entry name" value="Mos1_HTH"/>
</dbReference>
<dbReference type="Gene3D" id="1.10.10.1450">
    <property type="match status" value="1"/>
</dbReference>
<dbReference type="GO" id="GO:0000014">
    <property type="term" value="F:single-stranded DNA endodeoxyribonuclease activity"/>
    <property type="evidence" value="ECO:0007669"/>
    <property type="project" value="TreeGrafter"/>
</dbReference>
<keyword evidence="5" id="KW-1185">Reference proteome</keyword>
<proteinExistence type="predicted"/>
<dbReference type="GO" id="GO:0031297">
    <property type="term" value="P:replication fork processing"/>
    <property type="evidence" value="ECO:0007669"/>
    <property type="project" value="TreeGrafter"/>
</dbReference>
<dbReference type="EMBL" id="CAJNOJ010000477">
    <property type="protein sequence ID" value="CAF1461415.1"/>
    <property type="molecule type" value="Genomic_DNA"/>
</dbReference>
<dbReference type="EMBL" id="CAJNOR010004498">
    <property type="protein sequence ID" value="CAF1506960.1"/>
    <property type="molecule type" value="Genomic_DNA"/>
</dbReference>
<evidence type="ECO:0000313" key="3">
    <source>
        <dbReference type="EMBL" id="CAF1461415.1"/>
    </source>
</evidence>
<protein>
    <recommendedName>
        <fullName evidence="2">Mos1 transposase HTH domain-containing protein</fullName>
    </recommendedName>
</protein>
<dbReference type="Proteomes" id="UP000663852">
    <property type="component" value="Unassembled WGS sequence"/>
</dbReference>
<dbReference type="GO" id="GO:0006303">
    <property type="term" value="P:double-strand break repair via nonhomologous end joining"/>
    <property type="evidence" value="ECO:0007669"/>
    <property type="project" value="TreeGrafter"/>
</dbReference>
<evidence type="ECO:0000313" key="4">
    <source>
        <dbReference type="EMBL" id="CAF1506960.1"/>
    </source>
</evidence>
<organism evidence="3 6">
    <name type="scientific">Adineta ricciae</name>
    <name type="common">Rotifer</name>
    <dbReference type="NCBI Taxonomy" id="249248"/>
    <lineage>
        <taxon>Eukaryota</taxon>
        <taxon>Metazoa</taxon>
        <taxon>Spiralia</taxon>
        <taxon>Gnathifera</taxon>
        <taxon>Rotifera</taxon>
        <taxon>Eurotatoria</taxon>
        <taxon>Bdelloidea</taxon>
        <taxon>Adinetida</taxon>
        <taxon>Adinetidae</taxon>
        <taxon>Adineta</taxon>
    </lineage>
</organism>
<dbReference type="PANTHER" id="PTHR46060:SF2">
    <property type="entry name" value="HISTONE-LYSINE N-METHYLTRANSFERASE SETMAR"/>
    <property type="match status" value="1"/>
</dbReference>
<dbReference type="GO" id="GO:0003697">
    <property type="term" value="F:single-stranded DNA binding"/>
    <property type="evidence" value="ECO:0007669"/>
    <property type="project" value="TreeGrafter"/>
</dbReference>
<accession>A0A815QCN9</accession>
<feature type="domain" description="Mos1 transposase HTH" evidence="2">
    <location>
        <begin position="11"/>
        <end position="57"/>
    </location>
</feature>
<dbReference type="GO" id="GO:0000793">
    <property type="term" value="C:condensed chromosome"/>
    <property type="evidence" value="ECO:0007669"/>
    <property type="project" value="TreeGrafter"/>
</dbReference>
<name>A0A815QCN9_ADIRI</name>
<dbReference type="GO" id="GO:0044774">
    <property type="term" value="P:mitotic DNA integrity checkpoint signaling"/>
    <property type="evidence" value="ECO:0007669"/>
    <property type="project" value="TreeGrafter"/>
</dbReference>
<dbReference type="Proteomes" id="UP000663828">
    <property type="component" value="Unassembled WGS sequence"/>
</dbReference>
<evidence type="ECO:0000313" key="5">
    <source>
        <dbReference type="Proteomes" id="UP000663828"/>
    </source>
</evidence>
<dbReference type="PANTHER" id="PTHR46060">
    <property type="entry name" value="MARINER MOS1 TRANSPOSASE-LIKE PROTEIN"/>
    <property type="match status" value="1"/>
</dbReference>
<dbReference type="GO" id="GO:0005634">
    <property type="term" value="C:nucleus"/>
    <property type="evidence" value="ECO:0007669"/>
    <property type="project" value="TreeGrafter"/>
</dbReference>
<gene>
    <name evidence="3" type="ORF">EDS130_LOCUS40182</name>
    <name evidence="4" type="ORF">XAT740_LOCUS39994</name>
</gene>
<sequence>MTGYEITSFEFRVLLRHYWRKNLNAKAAAKAICDVEGEGTVASRTTQKWFKHFNEGDFDLEDRPHSGRPTVLDEGDLQTALDVEPSSSTRELTEELGVANKTV</sequence>
<dbReference type="Pfam" id="PF17906">
    <property type="entry name" value="HTH_48"/>
    <property type="match status" value="1"/>
</dbReference>
<dbReference type="GO" id="GO:0046975">
    <property type="term" value="F:histone H3K36 methyltransferase activity"/>
    <property type="evidence" value="ECO:0007669"/>
    <property type="project" value="TreeGrafter"/>
</dbReference>
<dbReference type="GO" id="GO:0044547">
    <property type="term" value="F:DNA topoisomerase binding"/>
    <property type="evidence" value="ECO:0007669"/>
    <property type="project" value="TreeGrafter"/>
</dbReference>
<dbReference type="AlphaFoldDB" id="A0A815QCN9"/>
<dbReference type="OrthoDB" id="6137736at2759"/>